<gene>
    <name evidence="3" type="ORF">KIL84_002153</name>
</gene>
<dbReference type="EMBL" id="JAHDVG010000469">
    <property type="protein sequence ID" value="KAH1181219.1"/>
    <property type="molecule type" value="Genomic_DNA"/>
</dbReference>
<dbReference type="Proteomes" id="UP000827986">
    <property type="component" value="Unassembled WGS sequence"/>
</dbReference>
<evidence type="ECO:0000313" key="4">
    <source>
        <dbReference type="Proteomes" id="UP000827986"/>
    </source>
</evidence>
<evidence type="ECO:0000256" key="1">
    <source>
        <dbReference type="SAM" id="MobiDB-lite"/>
    </source>
</evidence>
<evidence type="ECO:0000313" key="3">
    <source>
        <dbReference type="EMBL" id="KAH1181219.1"/>
    </source>
</evidence>
<evidence type="ECO:0000256" key="2">
    <source>
        <dbReference type="SAM" id="Phobius"/>
    </source>
</evidence>
<comment type="caution">
    <text evidence="3">The sequence shown here is derived from an EMBL/GenBank/DDBJ whole genome shotgun (WGS) entry which is preliminary data.</text>
</comment>
<keyword evidence="2" id="KW-0812">Transmembrane</keyword>
<organism evidence="3 4">
    <name type="scientific">Mauremys mutica</name>
    <name type="common">yellowpond turtle</name>
    <dbReference type="NCBI Taxonomy" id="74926"/>
    <lineage>
        <taxon>Eukaryota</taxon>
        <taxon>Metazoa</taxon>
        <taxon>Chordata</taxon>
        <taxon>Craniata</taxon>
        <taxon>Vertebrata</taxon>
        <taxon>Euteleostomi</taxon>
        <taxon>Archelosauria</taxon>
        <taxon>Testudinata</taxon>
        <taxon>Testudines</taxon>
        <taxon>Cryptodira</taxon>
        <taxon>Durocryptodira</taxon>
        <taxon>Testudinoidea</taxon>
        <taxon>Geoemydidae</taxon>
        <taxon>Geoemydinae</taxon>
        <taxon>Mauremys</taxon>
    </lineage>
</organism>
<name>A0A9D3XIH7_9SAUR</name>
<feature type="compositionally biased region" description="Polar residues" evidence="1">
    <location>
        <begin position="159"/>
        <end position="171"/>
    </location>
</feature>
<sequence length="179" mass="19870">MDWTSKACQETPATSTENMDFPKLVIDDKILMDILVLALMLIAIGIAFLIYHRKENIEPSKLRLAEIILLIIAVISLFGLNIIGTIFLTYRCADSSQTSLGHLDMPKLVLLFSILLAIATVSLFILIPFLIYYRCCLEKRKRNAAGGRCDNGEEGNALRCSSDSGSVSGNQKTEREDNL</sequence>
<accession>A0A9D3XIH7</accession>
<proteinExistence type="predicted"/>
<feature type="transmembrane region" description="Helical" evidence="2">
    <location>
        <begin position="64"/>
        <end position="88"/>
    </location>
</feature>
<keyword evidence="4" id="KW-1185">Reference proteome</keyword>
<keyword evidence="2" id="KW-1133">Transmembrane helix</keyword>
<protein>
    <submittedName>
        <fullName evidence="3">Uncharacterized protein</fullName>
    </submittedName>
</protein>
<feature type="transmembrane region" description="Helical" evidence="2">
    <location>
        <begin position="30"/>
        <end position="52"/>
    </location>
</feature>
<reference evidence="3" key="1">
    <citation type="submission" date="2021-09" db="EMBL/GenBank/DDBJ databases">
        <title>The genome of Mauremys mutica provides insights into the evolution of semi-aquatic lifestyle.</title>
        <authorList>
            <person name="Gong S."/>
            <person name="Gao Y."/>
        </authorList>
    </citation>
    <scope>NUCLEOTIDE SEQUENCE</scope>
    <source>
        <strain evidence="3">MM-2020</strain>
        <tissue evidence="3">Muscle</tissue>
    </source>
</reference>
<keyword evidence="2" id="KW-0472">Membrane</keyword>
<dbReference type="AlphaFoldDB" id="A0A9D3XIH7"/>
<feature type="transmembrane region" description="Helical" evidence="2">
    <location>
        <begin position="108"/>
        <end position="133"/>
    </location>
</feature>
<feature type="region of interest" description="Disordered" evidence="1">
    <location>
        <begin position="144"/>
        <end position="179"/>
    </location>
</feature>